<evidence type="ECO:0000313" key="3">
    <source>
        <dbReference type="EMBL" id="GBR08781.1"/>
    </source>
</evidence>
<sequence length="365" mass="40457">MRCAFVIQHINATGGTERSACAVMNGLVQRDVTVHLLELVGNGPPVFPLDDRIPVKSLFEKPVKIFNSWPRIVGRLVGYLKRNRIDTLVVVEATHALYGVAAARLAGCRCIVWEHFNFNITLGRRKRVWGRQIAARWADDVVVLTARDKALWQAGRDVRASLVVIPNMAPLVWQTPYDETSRTVLTVGRLTPQKGYDLLLAAWRMVEADARSAGWSLLIRGDGPDRDRLLQAAEGLSCVMLAPATHQIEAEYRLAGLYVCSSRYEGFPMVLLEAASAGLPVVSFDCETGPAEIVEDGVSGVLVQPGDFHALAEALLSLMEQTEKRRAMSAMGRRKALEFQEETVMARWIELLSGEVVFRIFFGKA</sequence>
<dbReference type="RefSeq" id="WP_099180840.1">
    <property type="nucleotide sequence ID" value="NZ_BAQW01000002.1"/>
</dbReference>
<protein>
    <submittedName>
        <fullName evidence="3">Lipopolysaccharide core biosynthesis protein WbcM</fullName>
    </submittedName>
</protein>
<name>A0ABQ0Q8A7_9PROT</name>
<reference evidence="3" key="1">
    <citation type="submission" date="2013-04" db="EMBL/GenBank/DDBJ databases">
        <title>The genome sequencing project of 58 acetic acid bacteria.</title>
        <authorList>
            <person name="Okamoto-Kainuma A."/>
            <person name="Ishikawa M."/>
            <person name="Umino S."/>
            <person name="Koizumi Y."/>
            <person name="Shiwa Y."/>
            <person name="Yoshikawa H."/>
            <person name="Matsutani M."/>
            <person name="Matsushita K."/>
        </authorList>
    </citation>
    <scope>NUCLEOTIDE SEQUENCE</scope>
    <source>
        <strain evidence="3">NRIC 0228</strain>
    </source>
</reference>
<evidence type="ECO:0000259" key="1">
    <source>
        <dbReference type="Pfam" id="PF00534"/>
    </source>
</evidence>
<dbReference type="Pfam" id="PF13439">
    <property type="entry name" value="Glyco_transf_4"/>
    <property type="match status" value="1"/>
</dbReference>
<dbReference type="Proteomes" id="UP001061070">
    <property type="component" value="Unassembled WGS sequence"/>
</dbReference>
<gene>
    <name evidence="3" type="ORF">AA0228_0451</name>
</gene>
<dbReference type="PANTHER" id="PTHR12526:SF630">
    <property type="entry name" value="GLYCOSYLTRANSFERASE"/>
    <property type="match status" value="1"/>
</dbReference>
<dbReference type="PANTHER" id="PTHR12526">
    <property type="entry name" value="GLYCOSYLTRANSFERASE"/>
    <property type="match status" value="1"/>
</dbReference>
<dbReference type="InterPro" id="IPR001296">
    <property type="entry name" value="Glyco_trans_1"/>
</dbReference>
<feature type="domain" description="Glycosyltransferase subfamily 4-like N-terminal" evidence="2">
    <location>
        <begin position="14"/>
        <end position="167"/>
    </location>
</feature>
<dbReference type="Pfam" id="PF00534">
    <property type="entry name" value="Glycos_transf_1"/>
    <property type="match status" value="1"/>
</dbReference>
<keyword evidence="4" id="KW-1185">Reference proteome</keyword>
<evidence type="ECO:0000313" key="4">
    <source>
        <dbReference type="Proteomes" id="UP001061070"/>
    </source>
</evidence>
<dbReference type="InterPro" id="IPR028098">
    <property type="entry name" value="Glyco_trans_4-like_N"/>
</dbReference>
<dbReference type="CDD" id="cd03820">
    <property type="entry name" value="GT4_AmsD-like"/>
    <property type="match status" value="1"/>
</dbReference>
<dbReference type="SUPFAM" id="SSF53756">
    <property type="entry name" value="UDP-Glycosyltransferase/glycogen phosphorylase"/>
    <property type="match status" value="1"/>
</dbReference>
<proteinExistence type="predicted"/>
<dbReference type="EMBL" id="BAQW01000002">
    <property type="protein sequence ID" value="GBR08781.1"/>
    <property type="molecule type" value="Genomic_DNA"/>
</dbReference>
<comment type="caution">
    <text evidence="3">The sequence shown here is derived from an EMBL/GenBank/DDBJ whole genome shotgun (WGS) entry which is preliminary data.</text>
</comment>
<evidence type="ECO:0000259" key="2">
    <source>
        <dbReference type="Pfam" id="PF13439"/>
    </source>
</evidence>
<accession>A0ABQ0Q8A7</accession>
<feature type="domain" description="Glycosyl transferase family 1" evidence="1">
    <location>
        <begin position="174"/>
        <end position="334"/>
    </location>
</feature>
<dbReference type="Gene3D" id="3.40.50.2000">
    <property type="entry name" value="Glycogen Phosphorylase B"/>
    <property type="match status" value="2"/>
</dbReference>
<organism evidence="3 4">
    <name type="scientific">Gluconobacter frateurii NRIC 0228</name>
    <dbReference type="NCBI Taxonomy" id="1307946"/>
    <lineage>
        <taxon>Bacteria</taxon>
        <taxon>Pseudomonadati</taxon>
        <taxon>Pseudomonadota</taxon>
        <taxon>Alphaproteobacteria</taxon>
        <taxon>Acetobacterales</taxon>
        <taxon>Acetobacteraceae</taxon>
        <taxon>Gluconobacter</taxon>
    </lineage>
</organism>